<dbReference type="HOGENOM" id="CLU_1480783_0_0_6"/>
<dbReference type="PATRIC" id="fig|1141662.3.peg.1843"/>
<feature type="signal peptide" evidence="1">
    <location>
        <begin position="1"/>
        <end position="26"/>
    </location>
</feature>
<dbReference type="AlphaFoldDB" id="K8WXB9"/>
<dbReference type="RefSeq" id="WP_008911836.1">
    <property type="nucleotide sequence ID" value="NZ_KB233222.1"/>
</dbReference>
<keyword evidence="1" id="KW-0732">Signal</keyword>
<dbReference type="OrthoDB" id="6454672at2"/>
<gene>
    <name evidence="2" type="ORF">OOA_09101</name>
</gene>
<evidence type="ECO:0000313" key="3">
    <source>
        <dbReference type="Proteomes" id="UP000009336"/>
    </source>
</evidence>
<evidence type="ECO:0000256" key="1">
    <source>
        <dbReference type="SAM" id="SignalP"/>
    </source>
</evidence>
<organism evidence="2 3">
    <name type="scientific">Providencia burhodogranariea DSM 19968</name>
    <dbReference type="NCBI Taxonomy" id="1141662"/>
    <lineage>
        <taxon>Bacteria</taxon>
        <taxon>Pseudomonadati</taxon>
        <taxon>Pseudomonadota</taxon>
        <taxon>Gammaproteobacteria</taxon>
        <taxon>Enterobacterales</taxon>
        <taxon>Morganellaceae</taxon>
        <taxon>Providencia</taxon>
    </lineage>
</organism>
<protein>
    <submittedName>
        <fullName evidence="2">Putative fimbrial-like protein</fullName>
    </submittedName>
</protein>
<name>K8WXB9_9GAMM</name>
<sequence>MKLLTPVSQRLGLFAFVLATNVCALAANQDATLSINALISDKAGLGCEMTLPESVLQFTPLQANKLTGTIQTYQIKPLIVKLSCVDETEALKPTLTLQGRTPYAGDTQQAVFLDETPNGVGFMVRQSLDDQPIALADFYRPDEAIGNEGKGQSLTVLNNDNQYQTETRLWVGVVGPLQPEIIPGHFHASLTLNVAFQ</sequence>
<keyword evidence="3" id="KW-1185">Reference proteome</keyword>
<reference evidence="2 3" key="1">
    <citation type="journal article" date="2012" name="BMC Genomics">
        <title>Comparative genomics of bacteria in the genus Providencia isolated from wild Drosophila melanogaster.</title>
        <authorList>
            <person name="Galac M.R."/>
            <person name="Lazzaro B.P."/>
        </authorList>
    </citation>
    <scope>NUCLEOTIDE SEQUENCE [LARGE SCALE GENOMIC DNA]</scope>
    <source>
        <strain evidence="2 3">DSM 19968</strain>
    </source>
</reference>
<dbReference type="EMBL" id="AKKL01000022">
    <property type="protein sequence ID" value="EKT62037.1"/>
    <property type="molecule type" value="Genomic_DNA"/>
</dbReference>
<dbReference type="Proteomes" id="UP000009336">
    <property type="component" value="Unassembled WGS sequence"/>
</dbReference>
<comment type="caution">
    <text evidence="2">The sequence shown here is derived from an EMBL/GenBank/DDBJ whole genome shotgun (WGS) entry which is preliminary data.</text>
</comment>
<proteinExistence type="predicted"/>
<dbReference type="STRING" id="1141662.OOA_09101"/>
<dbReference type="eggNOG" id="COG3539">
    <property type="taxonomic scope" value="Bacteria"/>
</dbReference>
<evidence type="ECO:0000313" key="2">
    <source>
        <dbReference type="EMBL" id="EKT62037.1"/>
    </source>
</evidence>
<accession>K8WXB9</accession>
<feature type="chain" id="PRO_5003921961" evidence="1">
    <location>
        <begin position="27"/>
        <end position="197"/>
    </location>
</feature>